<name>A0A1Z4LYU7_9CYAN</name>
<feature type="compositionally biased region" description="Polar residues" evidence="2">
    <location>
        <begin position="1"/>
        <end position="16"/>
    </location>
</feature>
<evidence type="ECO:0000256" key="2">
    <source>
        <dbReference type="SAM" id="MobiDB-lite"/>
    </source>
</evidence>
<gene>
    <name evidence="3" type="ORF">NIES267_59070</name>
</gene>
<evidence type="ECO:0000256" key="1">
    <source>
        <dbReference type="SAM" id="Coils"/>
    </source>
</evidence>
<evidence type="ECO:0000313" key="4">
    <source>
        <dbReference type="Proteomes" id="UP000218418"/>
    </source>
</evidence>
<proteinExistence type="predicted"/>
<keyword evidence="4" id="KW-1185">Reference proteome</keyword>
<dbReference type="Proteomes" id="UP000218418">
    <property type="component" value="Chromosome"/>
</dbReference>
<keyword evidence="1" id="KW-0175">Coiled coil</keyword>
<evidence type="ECO:0000313" key="3">
    <source>
        <dbReference type="EMBL" id="BAY86400.1"/>
    </source>
</evidence>
<dbReference type="Gene3D" id="3.30.110.170">
    <property type="entry name" value="Protein of unknown function (DUF541), domain 1"/>
    <property type="match status" value="1"/>
</dbReference>
<feature type="coiled-coil region" evidence="1">
    <location>
        <begin position="155"/>
        <end position="182"/>
    </location>
</feature>
<dbReference type="InterPro" id="IPR052022">
    <property type="entry name" value="26kDa_periplasmic_antigen"/>
</dbReference>
<dbReference type="GO" id="GO:0006974">
    <property type="term" value="P:DNA damage response"/>
    <property type="evidence" value="ECO:0007669"/>
    <property type="project" value="TreeGrafter"/>
</dbReference>
<sequence length="242" mass="25864">MLANNDSLLGLDNSTVENRDPLTGGLSLTNIEDAKNILQVTSKGEVTVPTSITTVDLGIQVQAPTAAEVQQQVAEQTTNVVDVLENLEVQELQTTSVRLFPVYSFENDTRTLTGFEGRNTLSFELPTEDAGTAIDKATEAGANLVQNISFSASDEALQQARLQALNQAVEQAQTEAQTVFNTLGLVSQEIVGIEILQLGESNPIAQPLQFEASAARDATTPIIGSNQTVQATVSLDILYSEQ</sequence>
<dbReference type="PANTHER" id="PTHR34387">
    <property type="entry name" value="SLR1258 PROTEIN"/>
    <property type="match status" value="1"/>
</dbReference>
<reference evidence="3 4" key="1">
    <citation type="submission" date="2017-06" db="EMBL/GenBank/DDBJ databases">
        <title>Genome sequencing of cyanobaciteial culture collection at National Institute for Environmental Studies (NIES).</title>
        <authorList>
            <person name="Hirose Y."/>
            <person name="Shimura Y."/>
            <person name="Fujisawa T."/>
            <person name="Nakamura Y."/>
            <person name="Kawachi M."/>
        </authorList>
    </citation>
    <scope>NUCLEOTIDE SEQUENCE [LARGE SCALE GENOMIC DNA]</scope>
    <source>
        <strain evidence="3 4">NIES-267</strain>
    </source>
</reference>
<dbReference type="Pfam" id="PF04402">
    <property type="entry name" value="SIMPL"/>
    <property type="match status" value="1"/>
</dbReference>
<dbReference type="Gene3D" id="3.30.70.2970">
    <property type="entry name" value="Protein of unknown function (DUF541), domain 2"/>
    <property type="match status" value="1"/>
</dbReference>
<organism evidence="3 4">
    <name type="scientific">Calothrix parasitica NIES-267</name>
    <dbReference type="NCBI Taxonomy" id="1973488"/>
    <lineage>
        <taxon>Bacteria</taxon>
        <taxon>Bacillati</taxon>
        <taxon>Cyanobacteriota</taxon>
        <taxon>Cyanophyceae</taxon>
        <taxon>Nostocales</taxon>
        <taxon>Calotrichaceae</taxon>
        <taxon>Calothrix</taxon>
    </lineage>
</organism>
<dbReference type="OrthoDB" id="460796at2"/>
<evidence type="ECO:0008006" key="5">
    <source>
        <dbReference type="Google" id="ProtNLM"/>
    </source>
</evidence>
<feature type="region of interest" description="Disordered" evidence="2">
    <location>
        <begin position="1"/>
        <end position="25"/>
    </location>
</feature>
<dbReference type="EMBL" id="AP018227">
    <property type="protein sequence ID" value="BAY86400.1"/>
    <property type="molecule type" value="Genomic_DNA"/>
</dbReference>
<accession>A0A1Z4LYU7</accession>
<dbReference type="AlphaFoldDB" id="A0A1Z4LYU7"/>
<dbReference type="PANTHER" id="PTHR34387:SF1">
    <property type="entry name" value="PERIPLASMIC IMMUNOGENIC PROTEIN"/>
    <property type="match status" value="1"/>
</dbReference>
<protein>
    <recommendedName>
        <fullName evidence="5">Outer membrane protein</fullName>
    </recommendedName>
</protein>
<dbReference type="InterPro" id="IPR007497">
    <property type="entry name" value="SIMPL/DUF541"/>
</dbReference>